<organism evidence="3 4">
    <name type="scientific">Bodo saltans</name>
    <name type="common">Flagellated protozoan</name>
    <dbReference type="NCBI Taxonomy" id="75058"/>
    <lineage>
        <taxon>Eukaryota</taxon>
        <taxon>Discoba</taxon>
        <taxon>Euglenozoa</taxon>
        <taxon>Kinetoplastea</taxon>
        <taxon>Metakinetoplastina</taxon>
        <taxon>Eubodonida</taxon>
        <taxon>Bodonidae</taxon>
        <taxon>Bodo</taxon>
    </lineage>
</organism>
<keyword evidence="2" id="KW-0812">Transmembrane</keyword>
<sequence>MMAERATLRYSNGAAASNARSPTRPLSPNAKTPNSRPRRQIGGGANSYMNFRRPRNIFLLCALLIVGTISWRALRLKHVMSDQNLFSYDSAKESERVFRNIQSLESDIKHVLGHLYQGETGALSNESDSEPLREGVEGDGATKERRDVGKLGVGASHQYHVSTTASDVVTLIIPLRGKLLPLGHITFPGLCRTRQDIPGEEVPLHSSTSPTSFTRVEVIFAATKLLNVSDARLTLPGAWAPVKDLATPLSLASFSILHAQELVDRSSVDSQVNIAHCIERIEKKKLCRTRQDTPGEEVPLH</sequence>
<gene>
    <name evidence="3" type="ORF">BSAL_93380</name>
</gene>
<feature type="transmembrane region" description="Helical" evidence="2">
    <location>
        <begin position="57"/>
        <end position="74"/>
    </location>
</feature>
<feature type="region of interest" description="Disordered" evidence="1">
    <location>
        <begin position="121"/>
        <end position="144"/>
    </location>
</feature>
<dbReference type="AlphaFoldDB" id="A0A0S4J4U1"/>
<evidence type="ECO:0000313" key="3">
    <source>
        <dbReference type="EMBL" id="CUG86486.1"/>
    </source>
</evidence>
<keyword evidence="2" id="KW-1133">Transmembrane helix</keyword>
<feature type="compositionally biased region" description="Polar residues" evidence="1">
    <location>
        <begin position="14"/>
        <end position="35"/>
    </location>
</feature>
<proteinExistence type="predicted"/>
<evidence type="ECO:0000256" key="1">
    <source>
        <dbReference type="SAM" id="MobiDB-lite"/>
    </source>
</evidence>
<name>A0A0S4J4U1_BODSA</name>
<keyword evidence="4" id="KW-1185">Reference proteome</keyword>
<evidence type="ECO:0000313" key="4">
    <source>
        <dbReference type="Proteomes" id="UP000051952"/>
    </source>
</evidence>
<dbReference type="EMBL" id="CYKH01001313">
    <property type="protein sequence ID" value="CUG86486.1"/>
    <property type="molecule type" value="Genomic_DNA"/>
</dbReference>
<keyword evidence="2" id="KW-0472">Membrane</keyword>
<dbReference type="Proteomes" id="UP000051952">
    <property type="component" value="Unassembled WGS sequence"/>
</dbReference>
<dbReference type="VEuPathDB" id="TriTrypDB:BSAL_93380"/>
<reference evidence="4" key="1">
    <citation type="submission" date="2015-09" db="EMBL/GenBank/DDBJ databases">
        <authorList>
            <consortium name="Pathogen Informatics"/>
        </authorList>
    </citation>
    <scope>NUCLEOTIDE SEQUENCE [LARGE SCALE GENOMIC DNA]</scope>
    <source>
        <strain evidence="4">Lake Konstanz</strain>
    </source>
</reference>
<protein>
    <submittedName>
        <fullName evidence="3">Membrane-associated protein, putative</fullName>
    </submittedName>
</protein>
<evidence type="ECO:0000256" key="2">
    <source>
        <dbReference type="SAM" id="Phobius"/>
    </source>
</evidence>
<accession>A0A0S4J4U1</accession>
<feature type="region of interest" description="Disordered" evidence="1">
    <location>
        <begin position="1"/>
        <end position="46"/>
    </location>
</feature>
<feature type="non-terminal residue" evidence="3">
    <location>
        <position position="301"/>
    </location>
</feature>
<feature type="compositionally biased region" description="Basic and acidic residues" evidence="1">
    <location>
        <begin position="130"/>
        <end position="144"/>
    </location>
</feature>